<keyword evidence="1" id="KW-0614">Plasmid</keyword>
<name>A0A8F1IF11_ECOLX</name>
<organism evidence="1">
    <name type="scientific">Escherichia coli</name>
    <dbReference type="NCBI Taxonomy" id="562"/>
    <lineage>
        <taxon>Bacteria</taxon>
        <taxon>Pseudomonadati</taxon>
        <taxon>Pseudomonadota</taxon>
        <taxon>Gammaproteobacteria</taxon>
        <taxon>Enterobacterales</taxon>
        <taxon>Enterobacteriaceae</taxon>
        <taxon>Escherichia</taxon>
    </lineage>
</organism>
<evidence type="ECO:0000313" key="1">
    <source>
        <dbReference type="EMBL" id="QWP89337.1"/>
    </source>
</evidence>
<accession>A0A8F1IF11</accession>
<protein>
    <submittedName>
        <fullName evidence="1">Uncharacterized protein</fullName>
    </submittedName>
</protein>
<geneLocation type="plasmid" evidence="1">
    <name>pCTX-M-1.A</name>
</geneLocation>
<reference evidence="1" key="1">
    <citation type="journal article" date="2021" name="Antibiotics">
        <title>Does an Antibiotic Stewardship Applied in a Pig Farm Lead to Low ESBL Prevalence?</title>
        <authorList>
            <person name="Fournier C."/>
            <person name="Nordmann P."/>
            <person name="Pittet O."/>
            <person name="Poirel L."/>
        </authorList>
    </citation>
    <scope>NUCLEOTIDE SEQUENCE</scope>
    <source>
        <plasmid evidence="1">pCTX-M-1.A</plasmid>
    </source>
</reference>
<gene>
    <name evidence="1" type="ORF">IHCLGBEB_00140</name>
</gene>
<dbReference type="EMBL" id="MW978788">
    <property type="protein sequence ID" value="QWP89337.1"/>
    <property type="molecule type" value="Genomic_DNA"/>
</dbReference>
<sequence>MFFIENEGQAVARTDYWQSVQAQAGYVYLSWNAGAARLLVPDAAKHLLREMRGAEYVIISKGALHGRDAPELVFEDGSDAAVQIHMR</sequence>
<proteinExistence type="predicted"/>
<dbReference type="AlphaFoldDB" id="A0A8F1IF11"/>